<comment type="caution">
    <text evidence="1">The sequence shown here is derived from an EMBL/GenBank/DDBJ whole genome shotgun (WGS) entry which is preliminary data.</text>
</comment>
<sequence length="69" mass="7692">MGLDDDPFDYEITKAGAVRVFRGGALVVTVGGRDAARLADQLGRDDERDQRLLARVTGNYRRGNERRGR</sequence>
<proteinExistence type="predicted"/>
<evidence type="ECO:0000313" key="1">
    <source>
        <dbReference type="EMBL" id="GMA30933.1"/>
    </source>
</evidence>
<gene>
    <name evidence="1" type="ORF">GCM10025875_09250</name>
</gene>
<dbReference type="Proteomes" id="UP001157161">
    <property type="component" value="Unassembled WGS sequence"/>
</dbReference>
<accession>A0AA37UHP2</accession>
<organism evidence="1 2">
    <name type="scientific">Litorihabitans aurantiacus</name>
    <dbReference type="NCBI Taxonomy" id="1930061"/>
    <lineage>
        <taxon>Bacteria</taxon>
        <taxon>Bacillati</taxon>
        <taxon>Actinomycetota</taxon>
        <taxon>Actinomycetes</taxon>
        <taxon>Micrococcales</taxon>
        <taxon>Beutenbergiaceae</taxon>
        <taxon>Litorihabitans</taxon>
    </lineage>
</organism>
<dbReference type="EMBL" id="BSUM01000001">
    <property type="protein sequence ID" value="GMA30933.1"/>
    <property type="molecule type" value="Genomic_DNA"/>
</dbReference>
<evidence type="ECO:0000313" key="2">
    <source>
        <dbReference type="Proteomes" id="UP001157161"/>
    </source>
</evidence>
<reference evidence="1" key="1">
    <citation type="journal article" date="2014" name="Int. J. Syst. Evol. Microbiol.">
        <title>Complete genome sequence of Corynebacterium casei LMG S-19264T (=DSM 44701T), isolated from a smear-ripened cheese.</title>
        <authorList>
            <consortium name="US DOE Joint Genome Institute (JGI-PGF)"/>
            <person name="Walter F."/>
            <person name="Albersmeier A."/>
            <person name="Kalinowski J."/>
            <person name="Ruckert C."/>
        </authorList>
    </citation>
    <scope>NUCLEOTIDE SEQUENCE</scope>
    <source>
        <strain evidence="1">NBRC 112290</strain>
    </source>
</reference>
<dbReference type="AlphaFoldDB" id="A0AA37UHP2"/>
<name>A0AA37UHP2_9MICO</name>
<dbReference type="RefSeq" id="WP_284249712.1">
    <property type="nucleotide sequence ID" value="NZ_BSUM01000001.1"/>
</dbReference>
<reference evidence="1" key="2">
    <citation type="submission" date="2023-02" db="EMBL/GenBank/DDBJ databases">
        <authorList>
            <person name="Sun Q."/>
            <person name="Mori K."/>
        </authorList>
    </citation>
    <scope>NUCLEOTIDE SEQUENCE</scope>
    <source>
        <strain evidence="1">NBRC 112290</strain>
    </source>
</reference>
<keyword evidence="2" id="KW-1185">Reference proteome</keyword>
<protein>
    <submittedName>
        <fullName evidence="1">Uncharacterized protein</fullName>
    </submittedName>
</protein>